<accession>A0A0N4UL55</accession>
<proteinExistence type="predicted"/>
<dbReference type="AlphaFoldDB" id="A0A0N4UL55"/>
<gene>
    <name evidence="1" type="ORF">DME_LOCUS2485</name>
</gene>
<dbReference type="PANTHER" id="PTHR37443">
    <property type="entry name" value="PROTEIN CBG09852-RELATED"/>
    <property type="match status" value="1"/>
</dbReference>
<dbReference type="STRING" id="318479.A0A0N4UL55"/>
<dbReference type="OrthoDB" id="5913344at2759"/>
<dbReference type="InterPro" id="IPR040271">
    <property type="entry name" value="T19C3.2-like"/>
</dbReference>
<dbReference type="PANTHER" id="PTHR37443:SF2">
    <property type="entry name" value="PROTEIN CBG15264"/>
    <property type="match status" value="1"/>
</dbReference>
<evidence type="ECO:0000313" key="2">
    <source>
        <dbReference type="Proteomes" id="UP000038040"/>
    </source>
</evidence>
<protein>
    <submittedName>
        <fullName evidence="4">CLIP domain-containing serine protease</fullName>
    </submittedName>
</protein>
<dbReference type="Proteomes" id="UP000038040">
    <property type="component" value="Unplaced"/>
</dbReference>
<name>A0A0N4UL55_DRAME</name>
<sequence length="135" mass="15574">MAFANFYDYLRNLTISEEQCGQCSYQQSCGRQCHRRGSIDLINPLFVAERPCKGISQTKACVSNYVDDCKHWPNHEIALPNITDSMMELINKLDYLSCVPEKRSNGDVCRCCCHPYRPDPRTFECQLKLNNRGRS</sequence>
<dbReference type="WBParaSite" id="DME_0000851001-mRNA-1">
    <property type="protein sequence ID" value="DME_0000851001-mRNA-1"/>
    <property type="gene ID" value="DME_0000851001"/>
</dbReference>
<dbReference type="EMBL" id="UYYG01000063">
    <property type="protein sequence ID" value="VDN52512.1"/>
    <property type="molecule type" value="Genomic_DNA"/>
</dbReference>
<keyword evidence="3" id="KW-1185">Reference proteome</keyword>
<evidence type="ECO:0000313" key="1">
    <source>
        <dbReference type="EMBL" id="VDN52512.1"/>
    </source>
</evidence>
<evidence type="ECO:0000313" key="4">
    <source>
        <dbReference type="WBParaSite" id="DME_0000851001-mRNA-1"/>
    </source>
</evidence>
<reference evidence="1 3" key="2">
    <citation type="submission" date="2018-11" db="EMBL/GenBank/DDBJ databases">
        <authorList>
            <consortium name="Pathogen Informatics"/>
        </authorList>
    </citation>
    <scope>NUCLEOTIDE SEQUENCE [LARGE SCALE GENOMIC DNA]</scope>
</reference>
<organism evidence="2 4">
    <name type="scientific">Dracunculus medinensis</name>
    <name type="common">Guinea worm</name>
    <dbReference type="NCBI Taxonomy" id="318479"/>
    <lineage>
        <taxon>Eukaryota</taxon>
        <taxon>Metazoa</taxon>
        <taxon>Ecdysozoa</taxon>
        <taxon>Nematoda</taxon>
        <taxon>Chromadorea</taxon>
        <taxon>Rhabditida</taxon>
        <taxon>Spirurina</taxon>
        <taxon>Dracunculoidea</taxon>
        <taxon>Dracunculidae</taxon>
        <taxon>Dracunculus</taxon>
    </lineage>
</organism>
<reference evidence="4" key="1">
    <citation type="submission" date="2017-02" db="UniProtKB">
        <authorList>
            <consortium name="WormBaseParasite"/>
        </authorList>
    </citation>
    <scope>IDENTIFICATION</scope>
</reference>
<evidence type="ECO:0000313" key="3">
    <source>
        <dbReference type="Proteomes" id="UP000274756"/>
    </source>
</evidence>
<dbReference type="Proteomes" id="UP000274756">
    <property type="component" value="Unassembled WGS sequence"/>
</dbReference>